<dbReference type="Proteomes" id="UP000688137">
    <property type="component" value="Unassembled WGS sequence"/>
</dbReference>
<evidence type="ECO:0000256" key="1">
    <source>
        <dbReference type="ARBA" id="ARBA00012513"/>
    </source>
</evidence>
<dbReference type="GO" id="GO:0004674">
    <property type="term" value="F:protein serine/threonine kinase activity"/>
    <property type="evidence" value="ECO:0007669"/>
    <property type="project" value="UniProtKB-KW"/>
</dbReference>
<evidence type="ECO:0000256" key="8">
    <source>
        <dbReference type="ARBA" id="ARBA00048679"/>
    </source>
</evidence>
<evidence type="ECO:0000259" key="11">
    <source>
        <dbReference type="PROSITE" id="PS50011"/>
    </source>
</evidence>
<keyword evidence="10" id="KW-0472">Membrane</keyword>
<evidence type="ECO:0000313" key="13">
    <source>
        <dbReference type="Proteomes" id="UP000688137"/>
    </source>
</evidence>
<comment type="caution">
    <text evidence="12">The sequence shown here is derived from an EMBL/GenBank/DDBJ whole genome shotgun (WGS) entry which is preliminary data.</text>
</comment>
<protein>
    <recommendedName>
        <fullName evidence="1">non-specific serine/threonine protein kinase</fullName>
        <ecNumber evidence="1">2.7.11.1</ecNumber>
    </recommendedName>
</protein>
<feature type="transmembrane region" description="Helical" evidence="10">
    <location>
        <begin position="331"/>
        <end position="361"/>
    </location>
</feature>
<evidence type="ECO:0000313" key="12">
    <source>
        <dbReference type="EMBL" id="CAD8090917.1"/>
    </source>
</evidence>
<keyword evidence="9" id="KW-0175">Coiled coil</keyword>
<dbReference type="AlphaFoldDB" id="A0A8S1NCY8"/>
<evidence type="ECO:0000256" key="6">
    <source>
        <dbReference type="ARBA" id="ARBA00022840"/>
    </source>
</evidence>
<name>A0A8S1NCY8_PARPR</name>
<dbReference type="InterPro" id="IPR000719">
    <property type="entry name" value="Prot_kinase_dom"/>
</dbReference>
<dbReference type="GO" id="GO:0005524">
    <property type="term" value="F:ATP binding"/>
    <property type="evidence" value="ECO:0007669"/>
    <property type="project" value="UniProtKB-KW"/>
</dbReference>
<keyword evidence="2" id="KW-0723">Serine/threonine-protein kinase</keyword>
<keyword evidence="5" id="KW-0418">Kinase</keyword>
<dbReference type="PANTHER" id="PTHR43671">
    <property type="entry name" value="SERINE/THREONINE-PROTEIN KINASE NEK"/>
    <property type="match status" value="1"/>
</dbReference>
<dbReference type="FunFam" id="1.10.510.10:FF:002297">
    <property type="match status" value="1"/>
</dbReference>
<comment type="catalytic activity">
    <reaction evidence="8">
        <text>L-seryl-[protein] + ATP = O-phospho-L-seryl-[protein] + ADP + H(+)</text>
        <dbReference type="Rhea" id="RHEA:17989"/>
        <dbReference type="Rhea" id="RHEA-COMP:9863"/>
        <dbReference type="Rhea" id="RHEA-COMP:11604"/>
        <dbReference type="ChEBI" id="CHEBI:15378"/>
        <dbReference type="ChEBI" id="CHEBI:29999"/>
        <dbReference type="ChEBI" id="CHEBI:30616"/>
        <dbReference type="ChEBI" id="CHEBI:83421"/>
        <dbReference type="ChEBI" id="CHEBI:456216"/>
        <dbReference type="EC" id="2.7.11.1"/>
    </reaction>
</comment>
<keyword evidence="10" id="KW-1133">Transmembrane helix</keyword>
<evidence type="ECO:0000256" key="7">
    <source>
        <dbReference type="ARBA" id="ARBA00047899"/>
    </source>
</evidence>
<accession>A0A8S1NCY8</accession>
<keyword evidence="13" id="KW-1185">Reference proteome</keyword>
<keyword evidence="6" id="KW-0067">ATP-binding</keyword>
<dbReference type="EMBL" id="CAJJDM010000090">
    <property type="protein sequence ID" value="CAD8090917.1"/>
    <property type="molecule type" value="Genomic_DNA"/>
</dbReference>
<feature type="coiled-coil region" evidence="9">
    <location>
        <begin position="251"/>
        <end position="278"/>
    </location>
</feature>
<proteinExistence type="predicted"/>
<feature type="transmembrane region" description="Helical" evidence="10">
    <location>
        <begin position="373"/>
        <end position="392"/>
    </location>
</feature>
<evidence type="ECO:0000256" key="4">
    <source>
        <dbReference type="ARBA" id="ARBA00022741"/>
    </source>
</evidence>
<keyword evidence="3" id="KW-0808">Transferase</keyword>
<reference evidence="12" key="1">
    <citation type="submission" date="2021-01" db="EMBL/GenBank/DDBJ databases">
        <authorList>
            <consortium name="Genoscope - CEA"/>
            <person name="William W."/>
        </authorList>
    </citation>
    <scope>NUCLEOTIDE SEQUENCE</scope>
</reference>
<dbReference type="Pfam" id="PF00069">
    <property type="entry name" value="Pkinase"/>
    <property type="match status" value="1"/>
</dbReference>
<dbReference type="PANTHER" id="PTHR43671:SF98">
    <property type="entry name" value="SERINE_THREONINE-PROTEIN KINASE NEK11"/>
    <property type="match status" value="1"/>
</dbReference>
<dbReference type="PROSITE" id="PS50011">
    <property type="entry name" value="PROTEIN_KINASE_DOM"/>
    <property type="match status" value="1"/>
</dbReference>
<dbReference type="EC" id="2.7.11.1" evidence="1"/>
<gene>
    <name evidence="12" type="ORF">PPRIM_AZ9-3.1.T0870027</name>
</gene>
<evidence type="ECO:0000256" key="5">
    <source>
        <dbReference type="ARBA" id="ARBA00022777"/>
    </source>
</evidence>
<evidence type="ECO:0000256" key="9">
    <source>
        <dbReference type="SAM" id="Coils"/>
    </source>
</evidence>
<comment type="catalytic activity">
    <reaction evidence="7">
        <text>L-threonyl-[protein] + ATP = O-phospho-L-threonyl-[protein] + ADP + H(+)</text>
        <dbReference type="Rhea" id="RHEA:46608"/>
        <dbReference type="Rhea" id="RHEA-COMP:11060"/>
        <dbReference type="Rhea" id="RHEA-COMP:11605"/>
        <dbReference type="ChEBI" id="CHEBI:15378"/>
        <dbReference type="ChEBI" id="CHEBI:30013"/>
        <dbReference type="ChEBI" id="CHEBI:30616"/>
        <dbReference type="ChEBI" id="CHEBI:61977"/>
        <dbReference type="ChEBI" id="CHEBI:456216"/>
        <dbReference type="EC" id="2.7.11.1"/>
    </reaction>
</comment>
<feature type="domain" description="Protein kinase" evidence="11">
    <location>
        <begin position="430"/>
        <end position="728"/>
    </location>
</feature>
<evidence type="ECO:0000256" key="10">
    <source>
        <dbReference type="SAM" id="Phobius"/>
    </source>
</evidence>
<keyword evidence="4" id="KW-0547">Nucleotide-binding</keyword>
<keyword evidence="10" id="KW-0812">Transmembrane</keyword>
<dbReference type="InterPro" id="IPR050660">
    <property type="entry name" value="NEK_Ser/Thr_kinase"/>
</dbReference>
<feature type="transmembrane region" description="Helical" evidence="10">
    <location>
        <begin position="419"/>
        <end position="441"/>
    </location>
</feature>
<sequence length="943" mass="111862">MQTSVNTIEKANVLRKEFLEIEINHDELLSIEQFYRCLDKKLRRQFDRELGDQLYQRMNKTFNNKITIDEFIKVFLQAEEILKNKIESCKKQILDYNKQRKYVSNQFDSIKDSERVNQYGIKEDSYLTVELLEGINFPAQNVSVILKLENQKQEIQQQNGPSPQWNKNLNLYIINYYIIYSKISTGLEELQLFFYTINHPNIPQLLGTVTLSLSHLTNQTKIEDCCQLFDKNGQQTQTKIKLRSQWIFNDSKSLSQQIEVWDEQIKTAQDDLIDFEKDLATLYEPFPNYVQLIRSIEKEDLAINHQPPNTLVMTPINNVSSQYDYKLYTRISILIVMGISVFICFGKTQFLDLILCFFFIIEFEFNRLYKQRLIYYSVAVGISLLCDLVWAIKYSRGFWGSEATETDKYYAIENGPNRLALILLYISFIFKLILCTLLGALSQDMPEKLEEQLPKNNKQIKQQLLYQKNKTAQFEIYQSGRVRIEKVRSMSDNQTYIQKTYLSNKNEGLNAIKMLAQIKNQFLLQVIEYMENEEQQLVIIQEYCDQGDLKTFTLQHIGYKMQESIIWSLFLQMAYALLQLNELGIQHRVLLPENILLLARTEGYQIRITDFHKSSRQTLCQLPCPAIYLPHEYFFDGQYTQKSHIWQIGHILYFMVSQKLLFPQSTQENQIKEQLRRGRIQINISDFYSPGLVKLINVCLTIRENQRPNILQILRMREVKEAINRPYYEFSLEQKRHLMYWINSSETTISYPVQYSFNEFDLHSPKQISKEVVIKKNFQNSKLPEIFQQKQITKKSSSEKKIESENLKTEIKRKEDIFLQQQLLTQTYTNKYFVGIVKPINYHKKQQQQQQKIDVPPRFSIPYEKQLDSIFQNLLDSKKQLCSEWIGDSEYMFLKSQIKLNKTDKLMNYMQYRYPKVNSSVILKQINDIADLEQQRSYSKTKQ</sequence>
<evidence type="ECO:0000256" key="3">
    <source>
        <dbReference type="ARBA" id="ARBA00022679"/>
    </source>
</evidence>
<evidence type="ECO:0000256" key="2">
    <source>
        <dbReference type="ARBA" id="ARBA00022527"/>
    </source>
</evidence>
<organism evidence="12 13">
    <name type="scientific">Paramecium primaurelia</name>
    <dbReference type="NCBI Taxonomy" id="5886"/>
    <lineage>
        <taxon>Eukaryota</taxon>
        <taxon>Sar</taxon>
        <taxon>Alveolata</taxon>
        <taxon>Ciliophora</taxon>
        <taxon>Intramacronucleata</taxon>
        <taxon>Oligohymenophorea</taxon>
        <taxon>Peniculida</taxon>
        <taxon>Parameciidae</taxon>
        <taxon>Paramecium</taxon>
    </lineage>
</organism>